<protein>
    <recommendedName>
        <fullName evidence="3">Transposase</fullName>
    </recommendedName>
</protein>
<comment type="caution">
    <text evidence="1">The sequence shown here is derived from an EMBL/GenBank/DDBJ whole genome shotgun (WGS) entry which is preliminary data.</text>
</comment>
<evidence type="ECO:0000313" key="2">
    <source>
        <dbReference type="Proteomes" id="UP001062632"/>
    </source>
</evidence>
<proteinExistence type="predicted"/>
<keyword evidence="2" id="KW-1185">Reference proteome</keyword>
<reference evidence="1 2" key="1">
    <citation type="submission" date="2013-04" db="EMBL/GenBank/DDBJ databases">
        <title>The genome sequencing project of 58 acetic acid bacteria.</title>
        <authorList>
            <person name="Okamoto-Kainuma A."/>
            <person name="Ishikawa M."/>
            <person name="Umino S."/>
            <person name="Koizumi Y."/>
            <person name="Shiwa Y."/>
            <person name="Yoshikawa H."/>
            <person name="Matsutani M."/>
            <person name="Matsushita K."/>
        </authorList>
    </citation>
    <scope>NUCLEOTIDE SEQUENCE [LARGE SCALE GENOMIC DNA]</scope>
    <source>
        <strain evidence="1 2">NBRC 106555</strain>
    </source>
</reference>
<accession>A0ABQ0QPH1</accession>
<name>A0ABQ0QPH1_9PROT</name>
<dbReference type="EMBL" id="BAQC01000024">
    <property type="protein sequence ID" value="GBR52372.1"/>
    <property type="molecule type" value="Genomic_DNA"/>
</dbReference>
<evidence type="ECO:0000313" key="1">
    <source>
        <dbReference type="EMBL" id="GBR52372.1"/>
    </source>
</evidence>
<gene>
    <name evidence="1" type="ORF">AA106555_0895</name>
</gene>
<dbReference type="Proteomes" id="UP001062632">
    <property type="component" value="Unassembled WGS sequence"/>
</dbReference>
<organism evidence="1 2">
    <name type="scientific">Neokomagataea thailandica NBRC 106555</name>
    <dbReference type="NCBI Taxonomy" id="1223520"/>
    <lineage>
        <taxon>Bacteria</taxon>
        <taxon>Pseudomonadati</taxon>
        <taxon>Pseudomonadota</taxon>
        <taxon>Alphaproteobacteria</taxon>
        <taxon>Acetobacterales</taxon>
        <taxon>Acetobacteraceae</taxon>
        <taxon>Neokomagataea</taxon>
    </lineage>
</organism>
<evidence type="ECO:0008006" key="3">
    <source>
        <dbReference type="Google" id="ProtNLM"/>
    </source>
</evidence>
<sequence length="57" mass="6072">MGRKQKGVPVEWEGWEGFVVAAALAAPEGEAVFEGEGQQSLAERSARCKAEALVLRA</sequence>